<evidence type="ECO:0000313" key="3">
    <source>
        <dbReference type="EMBL" id="GFO10956.1"/>
    </source>
</evidence>
<dbReference type="InterPro" id="IPR001304">
    <property type="entry name" value="C-type_lectin-like"/>
</dbReference>
<dbReference type="InterPro" id="IPR016186">
    <property type="entry name" value="C-type_lectin-like/link_sf"/>
</dbReference>
<dbReference type="Proteomes" id="UP000735302">
    <property type="component" value="Unassembled WGS sequence"/>
</dbReference>
<name>A0AAV4AS18_9GAST</name>
<evidence type="ECO:0000256" key="1">
    <source>
        <dbReference type="SAM" id="MobiDB-lite"/>
    </source>
</evidence>
<comment type="caution">
    <text evidence="3">The sequence shown here is derived from an EMBL/GenBank/DDBJ whole genome shotgun (WGS) entry which is preliminary data.</text>
</comment>
<sequence length="264" mass="29372">MGRYYGLNYKNSKTTCAKHQAMIVEIKNKTDAEKISAIKKLLKSPRRHEENTWLGLRAEDHETWINWESGASFSMKVGVEGLLLTAHVHAVVFNANSSDISVHCTSNLCDSVSRVFASPGPNEQSAECIRTVSRSSLTLKFCIAGSSCWRLINWLRSTPVPRYPQRSIYRLTQALNSGCRYTHQHRHVRIPRASRSLHVPNDDITDGIRDAQRLHFSTKLRGVGGILDSEPVYGSGETPLSRVPAPPPAPWPDGGPESLGFTLL</sequence>
<accession>A0AAV4AS18</accession>
<feature type="compositionally biased region" description="Pro residues" evidence="1">
    <location>
        <begin position="244"/>
        <end position="253"/>
    </location>
</feature>
<evidence type="ECO:0000313" key="4">
    <source>
        <dbReference type="Proteomes" id="UP000735302"/>
    </source>
</evidence>
<evidence type="ECO:0000259" key="2">
    <source>
        <dbReference type="Pfam" id="PF00059"/>
    </source>
</evidence>
<protein>
    <recommendedName>
        <fullName evidence="2">C-type lectin domain-containing protein</fullName>
    </recommendedName>
</protein>
<dbReference type="Gene3D" id="3.10.100.10">
    <property type="entry name" value="Mannose-Binding Protein A, subunit A"/>
    <property type="match status" value="1"/>
</dbReference>
<feature type="region of interest" description="Disordered" evidence="1">
    <location>
        <begin position="235"/>
        <end position="257"/>
    </location>
</feature>
<reference evidence="3 4" key="1">
    <citation type="journal article" date="2021" name="Elife">
        <title>Chloroplast acquisition without the gene transfer in kleptoplastic sea slugs, Plakobranchus ocellatus.</title>
        <authorList>
            <person name="Maeda T."/>
            <person name="Takahashi S."/>
            <person name="Yoshida T."/>
            <person name="Shimamura S."/>
            <person name="Takaki Y."/>
            <person name="Nagai Y."/>
            <person name="Toyoda A."/>
            <person name="Suzuki Y."/>
            <person name="Arimoto A."/>
            <person name="Ishii H."/>
            <person name="Satoh N."/>
            <person name="Nishiyama T."/>
            <person name="Hasebe M."/>
            <person name="Maruyama T."/>
            <person name="Minagawa J."/>
            <person name="Obokata J."/>
            <person name="Shigenobu S."/>
        </authorList>
    </citation>
    <scope>NUCLEOTIDE SEQUENCE [LARGE SCALE GENOMIC DNA]</scope>
</reference>
<organism evidence="3 4">
    <name type="scientific">Plakobranchus ocellatus</name>
    <dbReference type="NCBI Taxonomy" id="259542"/>
    <lineage>
        <taxon>Eukaryota</taxon>
        <taxon>Metazoa</taxon>
        <taxon>Spiralia</taxon>
        <taxon>Lophotrochozoa</taxon>
        <taxon>Mollusca</taxon>
        <taxon>Gastropoda</taxon>
        <taxon>Heterobranchia</taxon>
        <taxon>Euthyneura</taxon>
        <taxon>Panpulmonata</taxon>
        <taxon>Sacoglossa</taxon>
        <taxon>Placobranchoidea</taxon>
        <taxon>Plakobranchidae</taxon>
        <taxon>Plakobranchus</taxon>
    </lineage>
</organism>
<dbReference type="InterPro" id="IPR016187">
    <property type="entry name" value="CTDL_fold"/>
</dbReference>
<dbReference type="AlphaFoldDB" id="A0AAV4AS18"/>
<gene>
    <name evidence="3" type="ORF">PoB_003746100</name>
</gene>
<dbReference type="SUPFAM" id="SSF56436">
    <property type="entry name" value="C-type lectin-like"/>
    <property type="match status" value="1"/>
</dbReference>
<proteinExistence type="predicted"/>
<feature type="domain" description="C-type lectin" evidence="2">
    <location>
        <begin position="7"/>
        <end position="77"/>
    </location>
</feature>
<dbReference type="Pfam" id="PF00059">
    <property type="entry name" value="Lectin_C"/>
    <property type="match status" value="1"/>
</dbReference>
<dbReference type="EMBL" id="BLXT01004214">
    <property type="protein sequence ID" value="GFO10956.1"/>
    <property type="molecule type" value="Genomic_DNA"/>
</dbReference>
<keyword evidence="4" id="KW-1185">Reference proteome</keyword>